<feature type="signal peptide" evidence="1">
    <location>
        <begin position="1"/>
        <end position="18"/>
    </location>
</feature>
<evidence type="ECO:0000313" key="2">
    <source>
        <dbReference type="EMBL" id="CAD8903482.1"/>
    </source>
</evidence>
<evidence type="ECO:0000256" key="1">
    <source>
        <dbReference type="SAM" id="SignalP"/>
    </source>
</evidence>
<sequence>MKLSSVLILAIAATTTDGLAPSVANRRAFIAKAGATTAGAFTAAIGASSASAKSNNDYSLDTGSVVVEEKKAAKSSGGGNLVAGALGGSVLLSLPFFLPNLLRLAGVNNAKLPDDAKTNTKKKRGR</sequence>
<feature type="chain" id="PRO_5030990647" description="PS II complex 12 kDa extrinsic protein" evidence="1">
    <location>
        <begin position="19"/>
        <end position="126"/>
    </location>
</feature>
<proteinExistence type="predicted"/>
<organism evidence="2">
    <name type="scientific">Corethron hystrix</name>
    <dbReference type="NCBI Taxonomy" id="216773"/>
    <lineage>
        <taxon>Eukaryota</taxon>
        <taxon>Sar</taxon>
        <taxon>Stramenopiles</taxon>
        <taxon>Ochrophyta</taxon>
        <taxon>Bacillariophyta</taxon>
        <taxon>Coscinodiscophyceae</taxon>
        <taxon>Corethrophycidae</taxon>
        <taxon>Corethrales</taxon>
        <taxon>Corethraceae</taxon>
        <taxon>Corethron</taxon>
    </lineage>
</organism>
<reference evidence="2" key="1">
    <citation type="submission" date="2021-01" db="EMBL/GenBank/DDBJ databases">
        <authorList>
            <person name="Corre E."/>
            <person name="Pelletier E."/>
            <person name="Niang G."/>
            <person name="Scheremetjew M."/>
            <person name="Finn R."/>
            <person name="Kale V."/>
            <person name="Holt S."/>
            <person name="Cochrane G."/>
            <person name="Meng A."/>
            <person name="Brown T."/>
            <person name="Cohen L."/>
        </authorList>
    </citation>
    <scope>NUCLEOTIDE SEQUENCE</scope>
    <source>
        <strain evidence="2">308</strain>
    </source>
</reference>
<dbReference type="AlphaFoldDB" id="A0A7S1C1J4"/>
<gene>
    <name evidence="2" type="ORF">CHYS00102_LOCUS30702</name>
</gene>
<evidence type="ECO:0008006" key="3">
    <source>
        <dbReference type="Google" id="ProtNLM"/>
    </source>
</evidence>
<protein>
    <recommendedName>
        <fullName evidence="3">PS II complex 12 kDa extrinsic protein</fullName>
    </recommendedName>
</protein>
<dbReference type="PROSITE" id="PS51318">
    <property type="entry name" value="TAT"/>
    <property type="match status" value="1"/>
</dbReference>
<keyword evidence="1" id="KW-0732">Signal</keyword>
<name>A0A7S1C1J4_9STRA</name>
<dbReference type="EMBL" id="HBFR01041998">
    <property type="protein sequence ID" value="CAD8903482.1"/>
    <property type="molecule type" value="Transcribed_RNA"/>
</dbReference>
<dbReference type="InterPro" id="IPR006311">
    <property type="entry name" value="TAT_signal"/>
</dbReference>
<accession>A0A7S1C1J4</accession>